<dbReference type="Ensembl" id="ENSCINT00000021852.2">
    <property type="protein sequence ID" value="ENSCINP00000021606.2"/>
    <property type="gene ID" value="ENSCING00000011260.2"/>
</dbReference>
<feature type="compositionally biased region" description="Polar residues" evidence="1">
    <location>
        <begin position="210"/>
        <end position="226"/>
    </location>
</feature>
<reference evidence="3" key="1">
    <citation type="journal article" date="2002" name="Science">
        <title>The draft genome of Ciona intestinalis: insights into chordate and vertebrate origins.</title>
        <authorList>
            <person name="Dehal P."/>
            <person name="Satou Y."/>
            <person name="Campbell R.K."/>
            <person name="Chapman J."/>
            <person name="Degnan B."/>
            <person name="De Tomaso A."/>
            <person name="Davidson B."/>
            <person name="Di Gregorio A."/>
            <person name="Gelpke M."/>
            <person name="Goodstein D.M."/>
            <person name="Harafuji N."/>
            <person name="Hastings K.E."/>
            <person name="Ho I."/>
            <person name="Hotta K."/>
            <person name="Huang W."/>
            <person name="Kawashima T."/>
            <person name="Lemaire P."/>
            <person name="Martinez D."/>
            <person name="Meinertzhagen I.A."/>
            <person name="Necula S."/>
            <person name="Nonaka M."/>
            <person name="Putnam N."/>
            <person name="Rash S."/>
            <person name="Saiga H."/>
            <person name="Satake M."/>
            <person name="Terry A."/>
            <person name="Yamada L."/>
            <person name="Wang H.G."/>
            <person name="Awazu S."/>
            <person name="Azumi K."/>
            <person name="Boore J."/>
            <person name="Branno M."/>
            <person name="Chin-Bow S."/>
            <person name="DeSantis R."/>
            <person name="Doyle S."/>
            <person name="Francino P."/>
            <person name="Keys D.N."/>
            <person name="Haga S."/>
            <person name="Hayashi H."/>
            <person name="Hino K."/>
            <person name="Imai K.S."/>
            <person name="Inaba K."/>
            <person name="Kano S."/>
            <person name="Kobayashi K."/>
            <person name="Kobayashi M."/>
            <person name="Lee B.I."/>
            <person name="Makabe K.W."/>
            <person name="Manohar C."/>
            <person name="Matassi G."/>
            <person name="Medina M."/>
            <person name="Mochizuki Y."/>
            <person name="Mount S."/>
            <person name="Morishita T."/>
            <person name="Miura S."/>
            <person name="Nakayama A."/>
            <person name="Nishizaka S."/>
            <person name="Nomoto H."/>
            <person name="Ohta F."/>
            <person name="Oishi K."/>
            <person name="Rigoutsos I."/>
            <person name="Sano M."/>
            <person name="Sasaki A."/>
            <person name="Sasakura Y."/>
            <person name="Shoguchi E."/>
            <person name="Shin-i T."/>
            <person name="Spagnuolo A."/>
            <person name="Stainier D."/>
            <person name="Suzuki M.M."/>
            <person name="Tassy O."/>
            <person name="Takatori N."/>
            <person name="Tokuoka M."/>
            <person name="Yagi K."/>
            <person name="Yoshizaki F."/>
            <person name="Wada S."/>
            <person name="Zhang C."/>
            <person name="Hyatt P.D."/>
            <person name="Larimer F."/>
            <person name="Detter C."/>
            <person name="Doggett N."/>
            <person name="Glavina T."/>
            <person name="Hawkins T."/>
            <person name="Richardson P."/>
            <person name="Lucas S."/>
            <person name="Kohara Y."/>
            <person name="Levine M."/>
            <person name="Satoh N."/>
            <person name="Rokhsar D.S."/>
        </authorList>
    </citation>
    <scope>NUCLEOTIDE SEQUENCE [LARGE SCALE GENOMIC DNA]</scope>
</reference>
<dbReference type="HOGENOM" id="CLU_1197189_0_0_1"/>
<dbReference type="AlphaFoldDB" id="F6YTC9"/>
<dbReference type="InParanoid" id="F6YTC9"/>
<reference evidence="2" key="4">
    <citation type="submission" date="2025-09" db="UniProtKB">
        <authorList>
            <consortium name="Ensembl"/>
        </authorList>
    </citation>
    <scope>IDENTIFICATION</scope>
</reference>
<proteinExistence type="predicted"/>
<feature type="region of interest" description="Disordered" evidence="1">
    <location>
        <begin position="179"/>
        <end position="232"/>
    </location>
</feature>
<dbReference type="FunCoup" id="F6YTC9">
    <property type="interactions" value="6"/>
</dbReference>
<sequence>MDVLDKLTCKFTKLKVGLPNYVLLDVDHIKQEGNWDCGIASLRMAARYLERATNAMVTMDEAILKHGLEKSVWTIDLAYLCAIMGIKHILTTITLGADSTYSEESFYLNQLKTSFSVEMNRVNKLFKSAQKRNVFVEKKSKSVTKIFNHIATYNQPVIVLVDDSKLKRIFLTESSVATKTPENADHSHTGLNSSQSVKPKTIIQKEEHSNTTSTEEFVQNDEITSVENEEKL</sequence>
<name>F6YTC9_CIOIN</name>
<dbReference type="PANTHER" id="PTHR31400:SF1">
    <property type="entry name" value="PROTEIN GUCD1"/>
    <property type="match status" value="1"/>
</dbReference>
<accession>F6YTC9</accession>
<dbReference type="EMBL" id="EAAA01000897">
    <property type="status" value="NOT_ANNOTATED_CDS"/>
    <property type="molecule type" value="Genomic_DNA"/>
</dbReference>
<protein>
    <submittedName>
        <fullName evidence="2">Uncharacterized protein</fullName>
    </submittedName>
</protein>
<dbReference type="GeneTree" id="ENSGT00390000000571"/>
<dbReference type="Proteomes" id="UP000008144">
    <property type="component" value="Chromosome 12"/>
</dbReference>
<dbReference type="InterPro" id="IPR018616">
    <property type="entry name" value="GUCD1"/>
</dbReference>
<feature type="compositionally biased region" description="Polar residues" evidence="1">
    <location>
        <begin position="189"/>
        <end position="198"/>
    </location>
</feature>
<organism evidence="2 3">
    <name type="scientific">Ciona intestinalis</name>
    <name type="common">Transparent sea squirt</name>
    <name type="synonym">Ascidia intestinalis</name>
    <dbReference type="NCBI Taxonomy" id="7719"/>
    <lineage>
        <taxon>Eukaryota</taxon>
        <taxon>Metazoa</taxon>
        <taxon>Chordata</taxon>
        <taxon>Tunicata</taxon>
        <taxon>Ascidiacea</taxon>
        <taxon>Phlebobranchia</taxon>
        <taxon>Cionidae</taxon>
        <taxon>Ciona</taxon>
    </lineage>
</organism>
<reference evidence="2" key="2">
    <citation type="journal article" date="2008" name="Genome Biol.">
        <title>Improved genome assembly and evidence-based global gene model set for the chordate Ciona intestinalis: new insight into intron and operon populations.</title>
        <authorList>
            <person name="Satou Y."/>
            <person name="Mineta K."/>
            <person name="Ogasawara M."/>
            <person name="Sasakura Y."/>
            <person name="Shoguchi E."/>
            <person name="Ueno K."/>
            <person name="Yamada L."/>
            <person name="Matsumoto J."/>
            <person name="Wasserscheid J."/>
            <person name="Dewar K."/>
            <person name="Wiley G.B."/>
            <person name="Macmil S.L."/>
            <person name="Roe B.A."/>
            <person name="Zeller R.W."/>
            <person name="Hastings K.E."/>
            <person name="Lemaire P."/>
            <person name="Lindquist E."/>
            <person name="Endo T."/>
            <person name="Hotta K."/>
            <person name="Inaba K."/>
        </authorList>
    </citation>
    <scope>NUCLEOTIDE SEQUENCE [LARGE SCALE GENOMIC DNA]</scope>
    <source>
        <strain evidence="2">wild type</strain>
    </source>
</reference>
<dbReference type="PANTHER" id="PTHR31400">
    <property type="entry name" value="GUANYLYL CYCLASE DOMAIN CONTAINING PROTEIN 1 GUCD1"/>
    <property type="match status" value="1"/>
</dbReference>
<evidence type="ECO:0000313" key="3">
    <source>
        <dbReference type="Proteomes" id="UP000008144"/>
    </source>
</evidence>
<reference evidence="2" key="3">
    <citation type="submission" date="2025-08" db="UniProtKB">
        <authorList>
            <consortium name="Ensembl"/>
        </authorList>
    </citation>
    <scope>IDENTIFICATION</scope>
</reference>
<dbReference type="Pfam" id="PF09778">
    <property type="entry name" value="Guanylate_cyc_2"/>
    <property type="match status" value="1"/>
</dbReference>
<evidence type="ECO:0000256" key="1">
    <source>
        <dbReference type="SAM" id="MobiDB-lite"/>
    </source>
</evidence>
<keyword evidence="3" id="KW-1185">Reference proteome</keyword>
<evidence type="ECO:0000313" key="2">
    <source>
        <dbReference type="Ensembl" id="ENSCINP00000021606.2"/>
    </source>
</evidence>